<dbReference type="OrthoDB" id="2307154at2759"/>
<accession>A0A397TFN1</accession>
<proteinExistence type="predicted"/>
<comment type="caution">
    <text evidence="1">The sequence shown here is derived from an EMBL/GenBank/DDBJ whole genome shotgun (WGS) entry which is preliminary data.</text>
</comment>
<reference evidence="1 2" key="1">
    <citation type="submission" date="2018-06" db="EMBL/GenBank/DDBJ databases">
        <title>Comparative genomics reveals the genomic features of Rhizophagus irregularis, R. cerebriforme, R. diaphanum and Gigaspora rosea, and their symbiotic lifestyle signature.</title>
        <authorList>
            <person name="Morin E."/>
            <person name="San Clemente H."/>
            <person name="Chen E.C.H."/>
            <person name="De La Providencia I."/>
            <person name="Hainaut M."/>
            <person name="Kuo A."/>
            <person name="Kohler A."/>
            <person name="Murat C."/>
            <person name="Tang N."/>
            <person name="Roy S."/>
            <person name="Loubradou J."/>
            <person name="Henrissat B."/>
            <person name="Grigoriev I.V."/>
            <person name="Corradi N."/>
            <person name="Roux C."/>
            <person name="Martin F.M."/>
        </authorList>
    </citation>
    <scope>NUCLEOTIDE SEQUENCE [LARGE SCALE GENOMIC DNA]</scope>
    <source>
        <strain evidence="1 2">DAOM 227022</strain>
    </source>
</reference>
<organism evidence="1 2">
    <name type="scientific">Glomus cerebriforme</name>
    <dbReference type="NCBI Taxonomy" id="658196"/>
    <lineage>
        <taxon>Eukaryota</taxon>
        <taxon>Fungi</taxon>
        <taxon>Fungi incertae sedis</taxon>
        <taxon>Mucoromycota</taxon>
        <taxon>Glomeromycotina</taxon>
        <taxon>Glomeromycetes</taxon>
        <taxon>Glomerales</taxon>
        <taxon>Glomeraceae</taxon>
        <taxon>Glomus</taxon>
    </lineage>
</organism>
<keyword evidence="2" id="KW-1185">Reference proteome</keyword>
<sequence length="304" mass="35905">MNSNSLEKQLVIEPVLSEFGLFHQPPNDNNIYHVTLQQISENVVLEDFYDYEFFYQNSNTIYYVKCKLLSHSLIVNLLNKEIYGEDFDKNDLRCKYILTLDQKLNLESSLKEALPFVQDQILKSDLRIEASDMNINSSDSTQAMTINSIQNYQPTQRLFYYQQPNDDNFYHITYKMILKDYLQTYDDDYDYEFFHHSSIARYHVTCKSLSHSSIINKLNKIIYGKDFLNENKCVLLTSQQKFNLELNLKQILPLYYVHDESSMAQIVSMRPLEDVPYLEKIRGVIQKYIVKTDEFSGTLLWVSV</sequence>
<dbReference type="AlphaFoldDB" id="A0A397TFN1"/>
<evidence type="ECO:0000313" key="1">
    <source>
        <dbReference type="EMBL" id="RIA96712.1"/>
    </source>
</evidence>
<evidence type="ECO:0000313" key="2">
    <source>
        <dbReference type="Proteomes" id="UP000265703"/>
    </source>
</evidence>
<dbReference type="EMBL" id="QKYT01000040">
    <property type="protein sequence ID" value="RIA96712.1"/>
    <property type="molecule type" value="Genomic_DNA"/>
</dbReference>
<protein>
    <submittedName>
        <fullName evidence="1">Uncharacterized protein</fullName>
    </submittedName>
</protein>
<dbReference type="Proteomes" id="UP000265703">
    <property type="component" value="Unassembled WGS sequence"/>
</dbReference>
<name>A0A397TFN1_9GLOM</name>
<gene>
    <name evidence="1" type="ORF">C1645_815026</name>
</gene>